<sequence length="372" mass="39337">MSDAPTLSSAPPAGVDIHEQRQADSAGPEPNADIHERRKADHIRINLEENVTFRLTTGLEEYFFMHQALPELDLAAVDTGSVVLGKQLNTPLLISSMTGGTAKAREINRTLAAAAQEVGMAMGLGSMRAGIEDPALESTYQVRDVAPDILLFANLGAVQLNYGYDESHCRRAVDMIDADALILHFNALQEAVQPEGDGNFAGLLAKIETICRRLPVPVIAKEVGWGFSREAARQLADAGVAAIDVAGAGGTSWSQVEMHRAPTARHARVAGAFIDWGIPTAASIRYCREAAPHLPIFASGGIRDGIEAAKCIALGASLVGLAGEFLRAADRDGVAGVVDLAGTITQELRVAMFCAAAGDLATLARTPLHRAY</sequence>
<evidence type="ECO:0000256" key="1">
    <source>
        <dbReference type="ARBA" id="ARBA00001917"/>
    </source>
</evidence>
<feature type="binding site" evidence="11">
    <location>
        <position position="95"/>
    </location>
    <ligand>
        <name>FMN</name>
        <dbReference type="ChEBI" id="CHEBI:58210"/>
    </ligand>
</feature>
<feature type="binding site" evidence="11">
    <location>
        <position position="190"/>
    </location>
    <ligand>
        <name>Mg(2+)</name>
        <dbReference type="ChEBI" id="CHEBI:18420"/>
    </ligand>
</feature>
<dbReference type="CDD" id="cd02811">
    <property type="entry name" value="IDI-2_FMN"/>
    <property type="match status" value="1"/>
</dbReference>
<keyword evidence="4 11" id="KW-0288">FMN</keyword>
<dbReference type="GO" id="GO:0070402">
    <property type="term" value="F:NADPH binding"/>
    <property type="evidence" value="ECO:0007669"/>
    <property type="project" value="UniProtKB-UniRule"/>
</dbReference>
<dbReference type="RefSeq" id="WP_095042194.1">
    <property type="nucleotide sequence ID" value="NZ_LN890655.1"/>
</dbReference>
<evidence type="ECO:0000256" key="9">
    <source>
        <dbReference type="ARBA" id="ARBA00023235"/>
    </source>
</evidence>
<keyword evidence="2 11" id="KW-0963">Cytoplasm</keyword>
<dbReference type="SUPFAM" id="SSF51395">
    <property type="entry name" value="FMN-linked oxidoreductases"/>
    <property type="match status" value="1"/>
</dbReference>
<proteinExistence type="inferred from homology"/>
<dbReference type="OrthoDB" id="9795032at2"/>
<evidence type="ECO:0000256" key="6">
    <source>
        <dbReference type="ARBA" id="ARBA00022842"/>
    </source>
</evidence>
<evidence type="ECO:0000259" key="13">
    <source>
        <dbReference type="Pfam" id="PF01070"/>
    </source>
</evidence>
<feature type="binding site" evidence="11">
    <location>
        <begin position="96"/>
        <end position="98"/>
    </location>
    <ligand>
        <name>FMN</name>
        <dbReference type="ChEBI" id="CHEBI:58210"/>
    </ligand>
</feature>
<dbReference type="PANTHER" id="PTHR43665">
    <property type="entry name" value="ISOPENTENYL-DIPHOSPHATE DELTA-ISOMERASE"/>
    <property type="match status" value="1"/>
</dbReference>
<keyword evidence="15" id="KW-1185">Reference proteome</keyword>
<evidence type="ECO:0000256" key="4">
    <source>
        <dbReference type="ARBA" id="ARBA00022643"/>
    </source>
</evidence>
<keyword evidence="3 11" id="KW-0285">Flavoprotein</keyword>
<feature type="domain" description="FMN-dependent dehydrogenase" evidence="13">
    <location>
        <begin position="205"/>
        <end position="366"/>
    </location>
</feature>
<evidence type="ECO:0000256" key="11">
    <source>
        <dbReference type="HAMAP-Rule" id="MF_00354"/>
    </source>
</evidence>
<feature type="binding site" evidence="11">
    <location>
        <begin position="38"/>
        <end position="39"/>
    </location>
    <ligand>
        <name>substrate</name>
    </ligand>
</feature>
<evidence type="ECO:0000256" key="8">
    <source>
        <dbReference type="ARBA" id="ARBA00023229"/>
    </source>
</evidence>
<feature type="binding site" evidence="11">
    <location>
        <position position="126"/>
    </location>
    <ligand>
        <name>FMN</name>
        <dbReference type="ChEBI" id="CHEBI:58210"/>
    </ligand>
</feature>
<comment type="subcellular location">
    <subcellularLocation>
        <location evidence="11">Cytoplasm</location>
    </subcellularLocation>
</comment>
<feature type="binding site" evidence="11">
    <location>
        <begin position="126"/>
        <end position="128"/>
    </location>
    <ligand>
        <name>substrate</name>
    </ligand>
</feature>
<dbReference type="NCBIfam" id="TIGR02151">
    <property type="entry name" value="IPP_isom_2"/>
    <property type="match status" value="1"/>
</dbReference>
<dbReference type="Pfam" id="PF01070">
    <property type="entry name" value="FMN_dh"/>
    <property type="match status" value="1"/>
</dbReference>
<dbReference type="GO" id="GO:0005737">
    <property type="term" value="C:cytoplasm"/>
    <property type="evidence" value="ECO:0007669"/>
    <property type="project" value="UniProtKB-SubCell"/>
</dbReference>
<comment type="catalytic activity">
    <reaction evidence="11">
        <text>isopentenyl diphosphate = dimethylallyl diphosphate</text>
        <dbReference type="Rhea" id="RHEA:23284"/>
        <dbReference type="ChEBI" id="CHEBI:57623"/>
        <dbReference type="ChEBI" id="CHEBI:128769"/>
        <dbReference type="EC" id="5.3.3.2"/>
    </reaction>
</comment>
<comment type="caution">
    <text evidence="11">Lacks conserved residue(s) required for the propagation of feature annotation.</text>
</comment>
<dbReference type="GO" id="GO:0008299">
    <property type="term" value="P:isoprenoid biosynthetic process"/>
    <property type="evidence" value="ECO:0007669"/>
    <property type="project" value="UniProtKB-UniRule"/>
</dbReference>
<comment type="cofactor">
    <cofactor evidence="11">
        <name>Mg(2+)</name>
        <dbReference type="ChEBI" id="CHEBI:18420"/>
    </cofactor>
</comment>
<dbReference type="EC" id="5.3.3.2" evidence="11"/>
<evidence type="ECO:0000256" key="7">
    <source>
        <dbReference type="ARBA" id="ARBA00022857"/>
    </source>
</evidence>
<accession>A0A161K2T7</accession>
<organism evidence="14 15">
    <name type="scientific">Candidatus Promineifilum breve</name>
    <dbReference type="NCBI Taxonomy" id="1806508"/>
    <lineage>
        <taxon>Bacteria</taxon>
        <taxon>Bacillati</taxon>
        <taxon>Chloroflexota</taxon>
        <taxon>Ardenticatenia</taxon>
        <taxon>Candidatus Promineifilales</taxon>
        <taxon>Candidatus Promineifilaceae</taxon>
        <taxon>Candidatus Promineifilum</taxon>
    </lineage>
</organism>
<keyword evidence="8 11" id="KW-0414">Isoprene biosynthesis</keyword>
<comment type="cofactor">
    <cofactor evidence="11">
        <name>NADPH</name>
        <dbReference type="ChEBI" id="CHEBI:57783"/>
    </cofactor>
</comment>
<feature type="binding site" evidence="11">
    <location>
        <position position="154"/>
    </location>
    <ligand>
        <name>FMN</name>
        <dbReference type="ChEBI" id="CHEBI:58210"/>
    </ligand>
</feature>
<dbReference type="AlphaFoldDB" id="A0A161K2T7"/>
<keyword evidence="7 11" id="KW-0521">NADP</keyword>
<dbReference type="GO" id="GO:0004452">
    <property type="term" value="F:isopentenyl-diphosphate delta-isomerase activity"/>
    <property type="evidence" value="ECO:0007669"/>
    <property type="project" value="UniProtKB-UniRule"/>
</dbReference>
<evidence type="ECO:0000256" key="12">
    <source>
        <dbReference type="SAM" id="MobiDB-lite"/>
    </source>
</evidence>
<dbReference type="Proteomes" id="UP000215027">
    <property type="component" value="Chromosome I"/>
</dbReference>
<dbReference type="GO" id="GO:0010181">
    <property type="term" value="F:FMN binding"/>
    <property type="evidence" value="ECO:0007669"/>
    <property type="project" value="UniProtKB-UniRule"/>
</dbReference>
<evidence type="ECO:0000256" key="5">
    <source>
        <dbReference type="ARBA" id="ARBA00022723"/>
    </source>
</evidence>
<dbReference type="SMART" id="SM01240">
    <property type="entry name" value="IMPDH"/>
    <property type="match status" value="1"/>
</dbReference>
<dbReference type="PIRSF" id="PIRSF003314">
    <property type="entry name" value="IPP_isomerase"/>
    <property type="match status" value="1"/>
</dbReference>
<dbReference type="InterPro" id="IPR013785">
    <property type="entry name" value="Aldolase_TIM"/>
</dbReference>
<dbReference type="EMBL" id="LN890655">
    <property type="protein sequence ID" value="CUS02597.2"/>
    <property type="molecule type" value="Genomic_DNA"/>
</dbReference>
<evidence type="ECO:0000256" key="3">
    <source>
        <dbReference type="ARBA" id="ARBA00022630"/>
    </source>
</evidence>
<name>A0A161K2T7_9CHLR</name>
<feature type="binding site" evidence="11">
    <location>
        <begin position="322"/>
        <end position="323"/>
    </location>
    <ligand>
        <name>FMN</name>
        <dbReference type="ChEBI" id="CHEBI:58210"/>
    </ligand>
</feature>
<feature type="binding site" evidence="11">
    <location>
        <position position="221"/>
    </location>
    <ligand>
        <name>FMN</name>
        <dbReference type="ChEBI" id="CHEBI:58210"/>
    </ligand>
</feature>
<evidence type="ECO:0000256" key="10">
    <source>
        <dbReference type="ARBA" id="ARBA00025810"/>
    </source>
</evidence>
<dbReference type="GO" id="GO:0016491">
    <property type="term" value="F:oxidoreductase activity"/>
    <property type="evidence" value="ECO:0007669"/>
    <property type="project" value="InterPro"/>
</dbReference>
<dbReference type="GO" id="GO:0000287">
    <property type="term" value="F:magnesium ion binding"/>
    <property type="evidence" value="ECO:0007669"/>
    <property type="project" value="UniProtKB-UniRule"/>
</dbReference>
<reference evidence="14" key="1">
    <citation type="submission" date="2016-01" db="EMBL/GenBank/DDBJ databases">
        <authorList>
            <person name="Mcilroy J.S."/>
            <person name="Karst M S."/>
            <person name="Albertsen M."/>
        </authorList>
    </citation>
    <scope>NUCLEOTIDE SEQUENCE</scope>
    <source>
        <strain evidence="14">Cfx-K</strain>
    </source>
</reference>
<dbReference type="InterPro" id="IPR000262">
    <property type="entry name" value="FMN-dep_DH"/>
</dbReference>
<feature type="binding site" evidence="11">
    <location>
        <begin position="301"/>
        <end position="303"/>
    </location>
    <ligand>
        <name>FMN</name>
        <dbReference type="ChEBI" id="CHEBI:58210"/>
    </ligand>
</feature>
<feature type="binding site" evidence="11">
    <location>
        <position position="189"/>
    </location>
    <ligand>
        <name>substrate</name>
    </ligand>
</feature>
<gene>
    <name evidence="11 14" type="primary">fni</name>
    <name evidence="14" type="ORF">CFX0092_A0719</name>
</gene>
<comment type="cofactor">
    <cofactor evidence="1 11">
        <name>FMN</name>
        <dbReference type="ChEBI" id="CHEBI:58210"/>
    </cofactor>
</comment>
<feature type="region of interest" description="Disordered" evidence="12">
    <location>
        <begin position="1"/>
        <end position="38"/>
    </location>
</feature>
<feature type="binding site" evidence="11">
    <location>
        <position position="251"/>
    </location>
    <ligand>
        <name>FMN</name>
        <dbReference type="ChEBI" id="CHEBI:58210"/>
    </ligand>
</feature>
<keyword evidence="9 11" id="KW-0413">Isomerase</keyword>
<keyword evidence="5 11" id="KW-0479">Metal-binding</keyword>
<evidence type="ECO:0000313" key="15">
    <source>
        <dbReference type="Proteomes" id="UP000215027"/>
    </source>
</evidence>
<protein>
    <recommendedName>
        <fullName evidence="11">Isopentenyl-diphosphate delta-isomerase</fullName>
        <shortName evidence="11">IPP isomerase</shortName>
        <ecNumber evidence="11">5.3.3.2</ecNumber>
    </recommendedName>
    <alternativeName>
        <fullName evidence="11">Isopentenyl diphosphate:dimethylallyl diphosphate isomerase</fullName>
    </alternativeName>
    <alternativeName>
        <fullName evidence="11">Isopentenyl pyrophosphate isomerase</fullName>
    </alternativeName>
    <alternativeName>
        <fullName evidence="11">Type 2 isopentenyl diphosphate isomerase</fullName>
        <shortName evidence="11">IDI-2</shortName>
    </alternativeName>
</protein>
<dbReference type="InterPro" id="IPR011179">
    <property type="entry name" value="IPdP_isomerase"/>
</dbReference>
<comment type="subunit">
    <text evidence="10 11">Homooctamer. Dimer of tetramers.</text>
</comment>
<evidence type="ECO:0000256" key="2">
    <source>
        <dbReference type="ARBA" id="ARBA00022490"/>
    </source>
</evidence>
<keyword evidence="6 11" id="KW-0460">Magnesium</keyword>
<dbReference type="Gene3D" id="3.20.20.70">
    <property type="entry name" value="Aldolase class I"/>
    <property type="match status" value="1"/>
</dbReference>
<comment type="similarity">
    <text evidence="11">Belongs to the IPP isomerase type 2 family.</text>
</comment>
<evidence type="ECO:0000313" key="14">
    <source>
        <dbReference type="EMBL" id="CUS02597.2"/>
    </source>
</evidence>
<comment type="function">
    <text evidence="11">Involved in the biosynthesis of isoprenoids. Catalyzes the 1,3-allylic rearrangement of the homoallylic substrate isopentenyl (IPP) to its allylic isomer, dimethylallyl diphosphate (DMAPP).</text>
</comment>
<dbReference type="KEGG" id="pbf:CFX0092_A0719"/>
<dbReference type="PANTHER" id="PTHR43665:SF1">
    <property type="entry name" value="ISOPENTENYL-DIPHOSPHATE DELTA-ISOMERASE"/>
    <property type="match status" value="1"/>
</dbReference>
<dbReference type="HAMAP" id="MF_00354">
    <property type="entry name" value="Idi_2"/>
    <property type="match status" value="1"/>
</dbReference>